<organism evidence="1 2">
    <name type="scientific">Streptomyces indiaensis</name>
    <dbReference type="NCBI Taxonomy" id="284033"/>
    <lineage>
        <taxon>Bacteria</taxon>
        <taxon>Bacillati</taxon>
        <taxon>Actinomycetota</taxon>
        <taxon>Actinomycetes</taxon>
        <taxon>Kitasatosporales</taxon>
        <taxon>Streptomycetaceae</taxon>
        <taxon>Streptomyces</taxon>
    </lineage>
</organism>
<proteinExistence type="predicted"/>
<gene>
    <name evidence="1" type="ORF">GCM10010104_24100</name>
</gene>
<name>A0ABN3DG57_9ACTN</name>
<accession>A0ABN3DG57</accession>
<comment type="caution">
    <text evidence="1">The sequence shown here is derived from an EMBL/GenBank/DDBJ whole genome shotgun (WGS) entry which is preliminary data.</text>
</comment>
<evidence type="ECO:0000313" key="1">
    <source>
        <dbReference type="EMBL" id="GAA2230101.1"/>
    </source>
</evidence>
<sequence>MPVYLGAGGNRQPSRNPTRASTAVLPFLNSAQAAHPAYGLSWERLCEMGALTGAPEPHCPKAGGGADRSCWEEVLETAQAQIVRAAGYGVSRFGPRKRKLAWQMESRPSITISTRPSRAWRAPSSARCGRPPTPKARRREVGGFLVPGQIQQAGEDESAVDVHLCRQRPAGRLRFGERAVDRGHRGMLACLLAGLKRSEPSLPTPEPGG</sequence>
<protein>
    <submittedName>
        <fullName evidence="1">Uncharacterized protein</fullName>
    </submittedName>
</protein>
<dbReference type="Proteomes" id="UP001501474">
    <property type="component" value="Unassembled WGS sequence"/>
</dbReference>
<reference evidence="1 2" key="1">
    <citation type="journal article" date="2019" name="Int. J. Syst. Evol. Microbiol.">
        <title>The Global Catalogue of Microorganisms (GCM) 10K type strain sequencing project: providing services to taxonomists for standard genome sequencing and annotation.</title>
        <authorList>
            <consortium name="The Broad Institute Genomics Platform"/>
            <consortium name="The Broad Institute Genome Sequencing Center for Infectious Disease"/>
            <person name="Wu L."/>
            <person name="Ma J."/>
        </authorList>
    </citation>
    <scope>NUCLEOTIDE SEQUENCE [LARGE SCALE GENOMIC DNA]</scope>
    <source>
        <strain evidence="1 2">JCM 3053</strain>
    </source>
</reference>
<evidence type="ECO:0000313" key="2">
    <source>
        <dbReference type="Proteomes" id="UP001501474"/>
    </source>
</evidence>
<keyword evidence="2" id="KW-1185">Reference proteome</keyword>
<dbReference type="EMBL" id="BAAART010000055">
    <property type="protein sequence ID" value="GAA2230101.1"/>
    <property type="molecule type" value="Genomic_DNA"/>
</dbReference>